<evidence type="ECO:0000259" key="4">
    <source>
        <dbReference type="Pfam" id="PF08232"/>
    </source>
</evidence>
<accession>A0A376B153</accession>
<dbReference type="InterPro" id="IPR013258">
    <property type="entry name" value="Striatin_N"/>
</dbReference>
<name>A0A376B153_9ASCO</name>
<feature type="domain" description="Striatin N-terminal" evidence="4">
    <location>
        <begin position="31"/>
        <end position="76"/>
    </location>
</feature>
<gene>
    <name evidence="5" type="ORF">SCODWIG_00122</name>
</gene>
<evidence type="ECO:0000256" key="2">
    <source>
        <dbReference type="SAM" id="Coils"/>
    </source>
</evidence>
<evidence type="ECO:0000313" key="6">
    <source>
        <dbReference type="Proteomes" id="UP000262825"/>
    </source>
</evidence>
<feature type="region of interest" description="Disordered" evidence="3">
    <location>
        <begin position="249"/>
        <end position="270"/>
    </location>
</feature>
<evidence type="ECO:0000313" key="5">
    <source>
        <dbReference type="EMBL" id="SSD58361.1"/>
    </source>
</evidence>
<dbReference type="Proteomes" id="UP000262825">
    <property type="component" value="Unassembled WGS sequence"/>
</dbReference>
<reference evidence="6" key="1">
    <citation type="submission" date="2018-06" db="EMBL/GenBank/DDBJ databases">
        <authorList>
            <person name="Guldener U."/>
        </authorList>
    </citation>
    <scope>NUCLEOTIDE SEQUENCE [LARGE SCALE GENOMIC DNA]</scope>
    <source>
        <strain evidence="6">UTAD17</strain>
    </source>
</reference>
<dbReference type="EMBL" id="UFAJ01000007">
    <property type="protein sequence ID" value="SSD58361.1"/>
    <property type="molecule type" value="Genomic_DNA"/>
</dbReference>
<dbReference type="PANTHER" id="PTHR15653">
    <property type="entry name" value="STRIATIN"/>
    <property type="match status" value="1"/>
</dbReference>
<dbReference type="PANTHER" id="PTHR15653:SF0">
    <property type="entry name" value="CONNECTOR OF KINASE TO AP-1, ISOFORM E"/>
    <property type="match status" value="1"/>
</dbReference>
<dbReference type="InterPro" id="IPR051488">
    <property type="entry name" value="WD_repeat_striatin"/>
</dbReference>
<dbReference type="VEuPathDB" id="FungiDB:SCODWIG_00122"/>
<feature type="region of interest" description="Disordered" evidence="3">
    <location>
        <begin position="152"/>
        <end position="184"/>
    </location>
</feature>
<dbReference type="AlphaFoldDB" id="A0A376B153"/>
<keyword evidence="1 2" id="KW-0175">Coiled coil</keyword>
<protein>
    <recommendedName>
        <fullName evidence="4">Striatin N-terminal domain-containing protein</fullName>
    </recommendedName>
</protein>
<feature type="coiled-coil region" evidence="2">
    <location>
        <begin position="57"/>
        <end position="91"/>
    </location>
</feature>
<keyword evidence="6" id="KW-1185">Reference proteome</keyword>
<evidence type="ECO:0000256" key="1">
    <source>
        <dbReference type="ARBA" id="ARBA00023054"/>
    </source>
</evidence>
<dbReference type="Pfam" id="PF08232">
    <property type="entry name" value="Striatin"/>
    <property type="match status" value="1"/>
</dbReference>
<sequence length="747" mass="83297">MSGIPNKANNNSAIAAIGNNTSNYPISVNYTLPGVMHYLQTQFTANERARIAWELEKGELKAKIALLEGENKNLKRQVSIYKDQNKASTANLNVDAKTNNSNDINDIIEKSKLEIQESVKEIAYLLKPVDPKQILPLEDEDFESEISSNVIGNTEHGDAYNNTTGTGTNDHHVTPNNNINNNRNNKSLELELNNISLAKQPNLNVVSTISNTNNSTDANTDVNNSIKINNPIVTTNDHNISSTVNNSTIETDAANGSSSNNNKDTTNATNIIPNGYDIEKEIEPPMKNVLQNTDNDANTVGATIARPDDKKNNGNNMIAETVELSAPIIIKTEGSEIDQISCNGVNGVLVYDKSKNLLQCKYLDLLNLKQKGHQDYILNSVEGKLLGMWWVTINHTKNVLTLDTTGLKLWNIESNVNDVDGKKNISPIAEYSDKSLIQIMTPSDNGKICVDFKGDRWLCFMLHDKIEVWELTYHIDEENIGQSFSQNEPVSTDSDVDDISTITEQHQEDEDVLENSGPCVTNNITIAARNKYSIDNSDITFSQDKMVLDCKFGVTQKSLIVLTTAGLKIYNFTDKSLLTFIKLHEKFNATTDKIIDSNLILNKDSSSIIIHSEIKKNITTTVHNLIVYSFEQMKIINIVDLVNEPSHIVFDRELVLITYKNRDTIEVRTKYGSSIYACYSHYSTDIAELDNNHDVGNKNSVDTKENVYVDIIDLNNIRTFDGKVFNEKLIVSGGNLNNELKAQIIKL</sequence>
<evidence type="ECO:0000256" key="3">
    <source>
        <dbReference type="SAM" id="MobiDB-lite"/>
    </source>
</evidence>
<proteinExistence type="predicted"/>
<organism evidence="5 6">
    <name type="scientific">Saccharomycodes ludwigii</name>
    <dbReference type="NCBI Taxonomy" id="36035"/>
    <lineage>
        <taxon>Eukaryota</taxon>
        <taxon>Fungi</taxon>
        <taxon>Dikarya</taxon>
        <taxon>Ascomycota</taxon>
        <taxon>Saccharomycotina</taxon>
        <taxon>Saccharomycetes</taxon>
        <taxon>Saccharomycodales</taxon>
        <taxon>Saccharomycodaceae</taxon>
        <taxon>Saccharomycodes</taxon>
    </lineage>
</organism>